<comment type="caution">
    <text evidence="2">The sequence shown here is derived from an EMBL/GenBank/DDBJ whole genome shotgun (WGS) entry which is preliminary data.</text>
</comment>
<protein>
    <submittedName>
        <fullName evidence="2">Uncharacterized protein</fullName>
    </submittedName>
</protein>
<organism evidence="2 3">
    <name type="scientific">Candidatus Tanganyikabacteria bacterium</name>
    <dbReference type="NCBI Taxonomy" id="2961651"/>
    <lineage>
        <taxon>Bacteria</taxon>
        <taxon>Bacillati</taxon>
        <taxon>Candidatus Sericytochromatia</taxon>
        <taxon>Candidatus Tanganyikabacteria</taxon>
    </lineage>
</organism>
<evidence type="ECO:0000313" key="2">
    <source>
        <dbReference type="EMBL" id="MBM3273745.1"/>
    </source>
</evidence>
<name>A0A937X3N5_9BACT</name>
<dbReference type="EMBL" id="VGJX01000039">
    <property type="protein sequence ID" value="MBM3273745.1"/>
    <property type="molecule type" value="Genomic_DNA"/>
</dbReference>
<accession>A0A937X3N5</accession>
<evidence type="ECO:0000313" key="3">
    <source>
        <dbReference type="Proteomes" id="UP000703893"/>
    </source>
</evidence>
<feature type="region of interest" description="Disordered" evidence="1">
    <location>
        <begin position="134"/>
        <end position="197"/>
    </location>
</feature>
<dbReference type="AlphaFoldDB" id="A0A937X3N5"/>
<dbReference type="Proteomes" id="UP000703893">
    <property type="component" value="Unassembled WGS sequence"/>
</dbReference>
<reference evidence="2 3" key="1">
    <citation type="submission" date="2019-03" db="EMBL/GenBank/DDBJ databases">
        <title>Lake Tanganyika Metagenome-Assembled Genomes (MAGs).</title>
        <authorList>
            <person name="Tran P."/>
        </authorList>
    </citation>
    <scope>NUCLEOTIDE SEQUENCE [LARGE SCALE GENOMIC DNA]</scope>
    <source>
        <strain evidence="2">K_DeepCast_65m_m2_236</strain>
    </source>
</reference>
<gene>
    <name evidence="2" type="ORF">FJZ00_01225</name>
</gene>
<evidence type="ECO:0000256" key="1">
    <source>
        <dbReference type="SAM" id="MobiDB-lite"/>
    </source>
</evidence>
<proteinExistence type="predicted"/>
<sequence length="277" mass="27822">MGGTGLAGTEETVADFGVMTINGVKNYIGAVQAPYMTSGDAADYVAGVINSNDQNSVTASVDQGKLVLKSKDGTSGIFVGDTSMTTTHFGARKIDLGIVDGSYGSSVTGSKAITSDLFADGFANSYSSTAGPTVAPAGTSGGSAPSSGSTTASEPSSTSTTTSTASSTTATTSSTAATTSSTAATTSSTATTTTSSVAAPVSTTKNYTFKKGKDQVSLSVDTATGSVTWDSDGKKEKYQGAKFQNGQITWSDKKGKVHSLNLKKLTLTDEKETVSIA</sequence>